<evidence type="ECO:0000313" key="2">
    <source>
        <dbReference type="EMBL" id="EED87677.1"/>
    </source>
</evidence>
<name>B8CFR8_THAPS</name>
<reference evidence="2 3" key="1">
    <citation type="journal article" date="2004" name="Science">
        <title>The genome of the diatom Thalassiosira pseudonana: ecology, evolution, and metabolism.</title>
        <authorList>
            <person name="Armbrust E.V."/>
            <person name="Berges J.A."/>
            <person name="Bowler C."/>
            <person name="Green B.R."/>
            <person name="Martinez D."/>
            <person name="Putnam N.H."/>
            <person name="Zhou S."/>
            <person name="Allen A.E."/>
            <person name="Apt K.E."/>
            <person name="Bechner M."/>
            <person name="Brzezinski M.A."/>
            <person name="Chaal B.K."/>
            <person name="Chiovitti A."/>
            <person name="Davis A.K."/>
            <person name="Demarest M.S."/>
            <person name="Detter J.C."/>
            <person name="Glavina T."/>
            <person name="Goodstein D."/>
            <person name="Hadi M.Z."/>
            <person name="Hellsten U."/>
            <person name="Hildebrand M."/>
            <person name="Jenkins B.D."/>
            <person name="Jurka J."/>
            <person name="Kapitonov V.V."/>
            <person name="Kroger N."/>
            <person name="Lau W.W."/>
            <person name="Lane T.W."/>
            <person name="Larimer F.W."/>
            <person name="Lippmeier J.C."/>
            <person name="Lucas S."/>
            <person name="Medina M."/>
            <person name="Montsant A."/>
            <person name="Obornik M."/>
            <person name="Parker M.S."/>
            <person name="Palenik B."/>
            <person name="Pazour G.J."/>
            <person name="Richardson P.M."/>
            <person name="Rynearson T.A."/>
            <person name="Saito M.A."/>
            <person name="Schwartz D.C."/>
            <person name="Thamatrakoln K."/>
            <person name="Valentin K."/>
            <person name="Vardi A."/>
            <person name="Wilkerson F.P."/>
            <person name="Rokhsar D.S."/>
        </authorList>
    </citation>
    <scope>NUCLEOTIDE SEQUENCE [LARGE SCALE GENOMIC DNA]</scope>
    <source>
        <strain evidence="2 3">CCMP1335</strain>
    </source>
</reference>
<dbReference type="Proteomes" id="UP000001449">
    <property type="component" value="Chromosome 22"/>
</dbReference>
<feature type="compositionally biased region" description="Low complexity" evidence="1">
    <location>
        <begin position="285"/>
        <end position="313"/>
    </location>
</feature>
<dbReference type="RefSeq" id="XP_002294897.1">
    <property type="nucleotide sequence ID" value="XM_002294861.1"/>
</dbReference>
<dbReference type="EMBL" id="CM000653">
    <property type="protein sequence ID" value="EED87677.1"/>
    <property type="molecule type" value="Genomic_DNA"/>
</dbReference>
<feature type="compositionally biased region" description="Basic residues" evidence="1">
    <location>
        <begin position="193"/>
        <end position="206"/>
    </location>
</feature>
<feature type="compositionally biased region" description="Low complexity" evidence="1">
    <location>
        <begin position="160"/>
        <end position="177"/>
    </location>
</feature>
<feature type="compositionally biased region" description="Low complexity" evidence="1">
    <location>
        <begin position="209"/>
        <end position="220"/>
    </location>
</feature>
<dbReference type="InParanoid" id="B8CFR8"/>
<feature type="compositionally biased region" description="Acidic residues" evidence="1">
    <location>
        <begin position="520"/>
        <end position="535"/>
    </location>
</feature>
<feature type="region of interest" description="Disordered" evidence="1">
    <location>
        <begin position="147"/>
        <end position="314"/>
    </location>
</feature>
<dbReference type="HOGENOM" id="CLU_500147_0_0_1"/>
<evidence type="ECO:0000256" key="1">
    <source>
        <dbReference type="SAM" id="MobiDB-lite"/>
    </source>
</evidence>
<feature type="region of interest" description="Disordered" evidence="1">
    <location>
        <begin position="1"/>
        <end position="51"/>
    </location>
</feature>
<feature type="region of interest" description="Disordered" evidence="1">
    <location>
        <begin position="485"/>
        <end position="545"/>
    </location>
</feature>
<feature type="compositionally biased region" description="Basic residues" evidence="1">
    <location>
        <begin position="31"/>
        <end position="45"/>
    </location>
</feature>
<keyword evidence="3" id="KW-1185">Reference proteome</keyword>
<accession>B8CFR8</accession>
<evidence type="ECO:0000313" key="3">
    <source>
        <dbReference type="Proteomes" id="UP000001449"/>
    </source>
</evidence>
<gene>
    <name evidence="2" type="ORF">THAPSDRAFT_25755</name>
</gene>
<feature type="compositionally biased region" description="Low complexity" evidence="1">
    <location>
        <begin position="536"/>
        <end position="545"/>
    </location>
</feature>
<sequence length="545" mass="59075">MRFHFRNSDSSSHSHHQSHAYPSRSHPPHGSGHRHAHVVHHHTRNAQRSSVATHPSYLVIIDAHSSSSSSDENLHQDGSASSGCGAAEMPAVDSWPRKESSHNLIAEPNPANDDDADCLVGGGSSGGEVVHPGHPRWKSKRALHLADATNGSGSSDTGLDSVAAGSEGSSSADIADGVQASEQSTEGIGSSRPKSRQFFRLGRNRSRGTSTTTSPPTTTSFPNDKESPQDAATPLVKSLSPPPTGRRRSRSPPKSQGIARLRKPIMRRTLSLPVDLGKGGSRDASLTGTESTSSMTESGSTTTTSNTIQPTSTVIKPTHRRHVTFSSVKIREYSRILGDHPCCPSGPPLSLGWNMEREDEWRLDEYEKERMEPCEFGGRRGKEGMRLDCGVRREILESLVVTVENGSNGSSEGCMDCENDESCANRDGGSTTAMTSTTTCCMYSRAEIRKAERRQYRDRSENHRAHRKMNHRFFRPVVTDIECDGEGSCDGGSSVGSEEEEEEEEVKRMDISPIKPRMDGDDDVTSANAVEEEEGGATTAFVLEL</sequence>
<organism evidence="2 3">
    <name type="scientific">Thalassiosira pseudonana</name>
    <name type="common">Marine diatom</name>
    <name type="synonym">Cyclotella nana</name>
    <dbReference type="NCBI Taxonomy" id="35128"/>
    <lineage>
        <taxon>Eukaryota</taxon>
        <taxon>Sar</taxon>
        <taxon>Stramenopiles</taxon>
        <taxon>Ochrophyta</taxon>
        <taxon>Bacillariophyta</taxon>
        <taxon>Coscinodiscophyceae</taxon>
        <taxon>Thalassiosirophycidae</taxon>
        <taxon>Thalassiosirales</taxon>
        <taxon>Thalassiosiraceae</taxon>
        <taxon>Thalassiosira</taxon>
    </lineage>
</organism>
<dbReference type="GeneID" id="7448208"/>
<dbReference type="PaxDb" id="35128-Thaps25755"/>
<reference evidence="2 3" key="2">
    <citation type="journal article" date="2008" name="Nature">
        <title>The Phaeodactylum genome reveals the evolutionary history of diatom genomes.</title>
        <authorList>
            <person name="Bowler C."/>
            <person name="Allen A.E."/>
            <person name="Badger J.H."/>
            <person name="Grimwood J."/>
            <person name="Jabbari K."/>
            <person name="Kuo A."/>
            <person name="Maheswari U."/>
            <person name="Martens C."/>
            <person name="Maumus F."/>
            <person name="Otillar R.P."/>
            <person name="Rayko E."/>
            <person name="Salamov A."/>
            <person name="Vandepoele K."/>
            <person name="Beszteri B."/>
            <person name="Gruber A."/>
            <person name="Heijde M."/>
            <person name="Katinka M."/>
            <person name="Mock T."/>
            <person name="Valentin K."/>
            <person name="Verret F."/>
            <person name="Berges J.A."/>
            <person name="Brownlee C."/>
            <person name="Cadoret J.P."/>
            <person name="Chiovitti A."/>
            <person name="Choi C.J."/>
            <person name="Coesel S."/>
            <person name="De Martino A."/>
            <person name="Detter J.C."/>
            <person name="Durkin C."/>
            <person name="Falciatore A."/>
            <person name="Fournet J."/>
            <person name="Haruta M."/>
            <person name="Huysman M.J."/>
            <person name="Jenkins B.D."/>
            <person name="Jiroutova K."/>
            <person name="Jorgensen R.E."/>
            <person name="Joubert Y."/>
            <person name="Kaplan A."/>
            <person name="Kroger N."/>
            <person name="Kroth P.G."/>
            <person name="La Roche J."/>
            <person name="Lindquist E."/>
            <person name="Lommer M."/>
            <person name="Martin-Jezequel V."/>
            <person name="Lopez P.J."/>
            <person name="Lucas S."/>
            <person name="Mangogna M."/>
            <person name="McGinnis K."/>
            <person name="Medlin L.K."/>
            <person name="Montsant A."/>
            <person name="Oudot-Le Secq M.P."/>
            <person name="Napoli C."/>
            <person name="Obornik M."/>
            <person name="Parker M.S."/>
            <person name="Petit J.L."/>
            <person name="Porcel B.M."/>
            <person name="Poulsen N."/>
            <person name="Robison M."/>
            <person name="Rychlewski L."/>
            <person name="Rynearson T.A."/>
            <person name="Schmutz J."/>
            <person name="Shapiro H."/>
            <person name="Siaut M."/>
            <person name="Stanley M."/>
            <person name="Sussman M.R."/>
            <person name="Taylor A.R."/>
            <person name="Vardi A."/>
            <person name="von Dassow P."/>
            <person name="Vyverman W."/>
            <person name="Willis A."/>
            <person name="Wyrwicz L.S."/>
            <person name="Rokhsar D.S."/>
            <person name="Weissenbach J."/>
            <person name="Armbrust E.V."/>
            <person name="Green B.R."/>
            <person name="Van de Peer Y."/>
            <person name="Grigoriev I.V."/>
        </authorList>
    </citation>
    <scope>NUCLEOTIDE SEQUENCE [LARGE SCALE GENOMIC DNA]</scope>
    <source>
        <strain evidence="2 3">CCMP1335</strain>
    </source>
</reference>
<feature type="compositionally biased region" description="Polar residues" evidence="1">
    <location>
        <begin position="149"/>
        <end position="158"/>
    </location>
</feature>
<feature type="region of interest" description="Disordered" evidence="1">
    <location>
        <begin position="66"/>
        <end position="135"/>
    </location>
</feature>
<proteinExistence type="predicted"/>
<protein>
    <submittedName>
        <fullName evidence="2">Uncharacterized protein</fullName>
    </submittedName>
</protein>
<dbReference type="KEGG" id="tps:THAPSDRAFT_25755"/>
<dbReference type="AlphaFoldDB" id="B8CFR8"/>